<feature type="chain" id="PRO_5045663596" description="Peptidyl-prolyl cis-trans isomerase" evidence="7">
    <location>
        <begin position="22"/>
        <end position="196"/>
    </location>
</feature>
<dbReference type="SUPFAM" id="SSF54534">
    <property type="entry name" value="FKBP-like"/>
    <property type="match status" value="1"/>
</dbReference>
<feature type="domain" description="PPIase FKBP-type" evidence="8">
    <location>
        <begin position="108"/>
        <end position="195"/>
    </location>
</feature>
<evidence type="ECO:0000256" key="7">
    <source>
        <dbReference type="SAM" id="SignalP"/>
    </source>
</evidence>
<evidence type="ECO:0000259" key="8">
    <source>
        <dbReference type="PROSITE" id="PS50059"/>
    </source>
</evidence>
<dbReference type="Gene3D" id="3.10.50.40">
    <property type="match status" value="1"/>
</dbReference>
<dbReference type="RefSeq" id="WP_329405562.1">
    <property type="nucleotide sequence ID" value="NZ_CP109441.1"/>
</dbReference>
<dbReference type="PROSITE" id="PS51257">
    <property type="entry name" value="PROKAR_LIPOPROTEIN"/>
    <property type="match status" value="1"/>
</dbReference>
<keyword evidence="3 5" id="KW-0697">Rotamase</keyword>
<gene>
    <name evidence="9" type="ORF">OG563_27425</name>
</gene>
<comment type="catalytic activity">
    <reaction evidence="1 5 6">
        <text>[protein]-peptidylproline (omega=180) = [protein]-peptidylproline (omega=0)</text>
        <dbReference type="Rhea" id="RHEA:16237"/>
        <dbReference type="Rhea" id="RHEA-COMP:10747"/>
        <dbReference type="Rhea" id="RHEA-COMP:10748"/>
        <dbReference type="ChEBI" id="CHEBI:83833"/>
        <dbReference type="ChEBI" id="CHEBI:83834"/>
        <dbReference type="EC" id="5.2.1.8"/>
    </reaction>
</comment>
<dbReference type="Pfam" id="PF00254">
    <property type="entry name" value="FKBP_C"/>
    <property type="match status" value="1"/>
</dbReference>
<evidence type="ECO:0000256" key="3">
    <source>
        <dbReference type="ARBA" id="ARBA00023110"/>
    </source>
</evidence>
<keyword evidence="4 5" id="KW-0413">Isomerase</keyword>
<evidence type="ECO:0000256" key="6">
    <source>
        <dbReference type="RuleBase" id="RU003915"/>
    </source>
</evidence>
<protein>
    <recommendedName>
        <fullName evidence="6">Peptidyl-prolyl cis-trans isomerase</fullName>
        <ecNumber evidence="6">5.2.1.8</ecNumber>
    </recommendedName>
</protein>
<evidence type="ECO:0000313" key="10">
    <source>
        <dbReference type="Proteomes" id="UP001432062"/>
    </source>
</evidence>
<dbReference type="InterPro" id="IPR001179">
    <property type="entry name" value="PPIase_FKBP_dom"/>
</dbReference>
<dbReference type="InterPro" id="IPR046357">
    <property type="entry name" value="PPIase_dom_sf"/>
</dbReference>
<name>A0ABZ1YIV4_9NOCA</name>
<dbReference type="EC" id="5.2.1.8" evidence="6"/>
<proteinExistence type="inferred from homology"/>
<sequence length="196" mass="19755">MQTLRRIIGIGTIAAATFALAACGSDDDKGSSATTSATTSSAAAASAQPTFGQLPAQNTGAECTADDIVVVGGFGATPKITIPDTCTPPTQLVVKDLVPGSGPGAVAGQPLTMNYTLITWSDKKKLDSSFDRGKPFQLTLGAGQVIPGWEQGLVGVQAGARRLLIIPPNLGYGAGGNGIKPNETLVFVTDAVAVGK</sequence>
<dbReference type="PROSITE" id="PS50059">
    <property type="entry name" value="FKBP_PPIASE"/>
    <property type="match status" value="1"/>
</dbReference>
<organism evidence="9 10">
    <name type="scientific">Nocardia vinacea</name>
    <dbReference type="NCBI Taxonomy" id="96468"/>
    <lineage>
        <taxon>Bacteria</taxon>
        <taxon>Bacillati</taxon>
        <taxon>Actinomycetota</taxon>
        <taxon>Actinomycetes</taxon>
        <taxon>Mycobacteriales</taxon>
        <taxon>Nocardiaceae</taxon>
        <taxon>Nocardia</taxon>
    </lineage>
</organism>
<reference evidence="9" key="1">
    <citation type="submission" date="2022-10" db="EMBL/GenBank/DDBJ databases">
        <title>The complete genomes of actinobacterial strains from the NBC collection.</title>
        <authorList>
            <person name="Joergensen T.S."/>
            <person name="Alvarez Arevalo M."/>
            <person name="Sterndorff E.B."/>
            <person name="Faurdal D."/>
            <person name="Vuksanovic O."/>
            <person name="Mourched A.-S."/>
            <person name="Charusanti P."/>
            <person name="Shaw S."/>
            <person name="Blin K."/>
            <person name="Weber T."/>
        </authorList>
    </citation>
    <scope>NUCLEOTIDE SEQUENCE</scope>
    <source>
        <strain evidence="9">NBC_01482</strain>
    </source>
</reference>
<dbReference type="GO" id="GO:0016853">
    <property type="term" value="F:isomerase activity"/>
    <property type="evidence" value="ECO:0007669"/>
    <property type="project" value="UniProtKB-KW"/>
</dbReference>
<dbReference type="EMBL" id="CP109441">
    <property type="protein sequence ID" value="WUV42963.1"/>
    <property type="molecule type" value="Genomic_DNA"/>
</dbReference>
<accession>A0ABZ1YIV4</accession>
<keyword evidence="10" id="KW-1185">Reference proteome</keyword>
<evidence type="ECO:0000313" key="9">
    <source>
        <dbReference type="EMBL" id="WUV42963.1"/>
    </source>
</evidence>
<dbReference type="PANTHER" id="PTHR43811:SF19">
    <property type="entry name" value="39 KDA FK506-BINDING NUCLEAR PROTEIN"/>
    <property type="match status" value="1"/>
</dbReference>
<dbReference type="PANTHER" id="PTHR43811">
    <property type="entry name" value="FKBP-TYPE PEPTIDYL-PROLYL CIS-TRANS ISOMERASE FKPA"/>
    <property type="match status" value="1"/>
</dbReference>
<evidence type="ECO:0000256" key="4">
    <source>
        <dbReference type="ARBA" id="ARBA00023235"/>
    </source>
</evidence>
<feature type="signal peptide" evidence="7">
    <location>
        <begin position="1"/>
        <end position="21"/>
    </location>
</feature>
<evidence type="ECO:0000256" key="5">
    <source>
        <dbReference type="PROSITE-ProRule" id="PRU00277"/>
    </source>
</evidence>
<evidence type="ECO:0000256" key="1">
    <source>
        <dbReference type="ARBA" id="ARBA00000971"/>
    </source>
</evidence>
<keyword evidence="7" id="KW-0732">Signal</keyword>
<dbReference type="Proteomes" id="UP001432062">
    <property type="component" value="Chromosome"/>
</dbReference>
<comment type="similarity">
    <text evidence="2 6">Belongs to the FKBP-type PPIase family.</text>
</comment>
<evidence type="ECO:0000256" key="2">
    <source>
        <dbReference type="ARBA" id="ARBA00006577"/>
    </source>
</evidence>